<gene>
    <name evidence="1" type="ORF">S06H3_28580</name>
</gene>
<feature type="non-terminal residue" evidence="1">
    <location>
        <position position="1"/>
    </location>
</feature>
<evidence type="ECO:0000313" key="1">
    <source>
        <dbReference type="EMBL" id="GAI29910.1"/>
    </source>
</evidence>
<dbReference type="AlphaFoldDB" id="X1NSZ6"/>
<protein>
    <submittedName>
        <fullName evidence="1">Uncharacterized protein</fullName>
    </submittedName>
</protein>
<proteinExistence type="predicted"/>
<dbReference type="InterPro" id="IPR029052">
    <property type="entry name" value="Metallo-depent_PP-like"/>
</dbReference>
<name>X1NSZ6_9ZZZZ</name>
<reference evidence="1" key="1">
    <citation type="journal article" date="2014" name="Front. Microbiol.">
        <title>High frequency of phylogenetically diverse reductive dehalogenase-homologous genes in deep subseafloor sedimentary metagenomes.</title>
        <authorList>
            <person name="Kawai M."/>
            <person name="Futagami T."/>
            <person name="Toyoda A."/>
            <person name="Takaki Y."/>
            <person name="Nishi S."/>
            <person name="Hori S."/>
            <person name="Arai W."/>
            <person name="Tsubouchi T."/>
            <person name="Morono Y."/>
            <person name="Uchiyama I."/>
            <person name="Ito T."/>
            <person name="Fujiyama A."/>
            <person name="Inagaki F."/>
            <person name="Takami H."/>
        </authorList>
    </citation>
    <scope>NUCLEOTIDE SEQUENCE</scope>
    <source>
        <strain evidence="1">Expedition CK06-06</strain>
    </source>
</reference>
<sequence>YSFQYGLVKVIAFNNNYWVSYNAPKYGGCPEGYIMKDQLDWIKRELKKADKDNTVKYVILFAQEPVFPNGGHIDDAMWYEGDNTVRAYTYNAKTKELQPEKKGIIEVRNELIRAISHCKKVAAVLGADEHSYSKVLIDKNVPVGNMKKDDKNNNGKLGDEGEEYSCLSDLKYPTWYFSAGDAGAPYYSEEKTPWNSYWKDRSDNQYYYFSSQEHVLIFKADNQKISLTVYNPYTEVIDRIDNLMDVK</sequence>
<dbReference type="Gene3D" id="3.60.21.10">
    <property type="match status" value="1"/>
</dbReference>
<dbReference type="SUPFAM" id="SSF56300">
    <property type="entry name" value="Metallo-dependent phosphatases"/>
    <property type="match status" value="1"/>
</dbReference>
<accession>X1NSZ6</accession>
<dbReference type="EMBL" id="BARV01016689">
    <property type="protein sequence ID" value="GAI29910.1"/>
    <property type="molecule type" value="Genomic_DNA"/>
</dbReference>
<comment type="caution">
    <text evidence="1">The sequence shown here is derived from an EMBL/GenBank/DDBJ whole genome shotgun (WGS) entry which is preliminary data.</text>
</comment>
<organism evidence="1">
    <name type="scientific">marine sediment metagenome</name>
    <dbReference type="NCBI Taxonomy" id="412755"/>
    <lineage>
        <taxon>unclassified sequences</taxon>
        <taxon>metagenomes</taxon>
        <taxon>ecological metagenomes</taxon>
    </lineage>
</organism>